<dbReference type="AlphaFoldDB" id="A0A5N6AE34"/>
<evidence type="ECO:0000256" key="7">
    <source>
        <dbReference type="SAM" id="MobiDB-lite"/>
    </source>
</evidence>
<evidence type="ECO:0000256" key="1">
    <source>
        <dbReference type="ARBA" id="ARBA00001231"/>
    </source>
</evidence>
<feature type="region of interest" description="Disordered" evidence="7">
    <location>
        <begin position="1"/>
        <end position="28"/>
    </location>
</feature>
<feature type="compositionally biased region" description="Basic residues" evidence="7">
    <location>
        <begin position="530"/>
        <end position="539"/>
    </location>
</feature>
<dbReference type="Pfam" id="PF02838">
    <property type="entry name" value="Glyco_hydro_20b"/>
    <property type="match status" value="1"/>
</dbReference>
<gene>
    <name evidence="10" type="ORF">FH607_012615</name>
</gene>
<keyword evidence="4" id="KW-0378">Hydrolase</keyword>
<dbReference type="Gene3D" id="3.30.379.10">
    <property type="entry name" value="Chitobiase/beta-hexosaminidase domain 2-like"/>
    <property type="match status" value="1"/>
</dbReference>
<dbReference type="CDD" id="cd06563">
    <property type="entry name" value="GH20_chitobiase-like"/>
    <property type="match status" value="1"/>
</dbReference>
<keyword evidence="5" id="KW-0326">Glycosidase</keyword>
<feature type="domain" description="Glycoside hydrolase family 20 catalytic" evidence="8">
    <location>
        <begin position="160"/>
        <end position="502"/>
    </location>
</feature>
<dbReference type="GO" id="GO:0005975">
    <property type="term" value="P:carbohydrate metabolic process"/>
    <property type="evidence" value="ECO:0007669"/>
    <property type="project" value="InterPro"/>
</dbReference>
<dbReference type="Proteomes" id="UP000314251">
    <property type="component" value="Unassembled WGS sequence"/>
</dbReference>
<dbReference type="PRINTS" id="PR00738">
    <property type="entry name" value="GLHYDRLASE20"/>
</dbReference>
<evidence type="ECO:0000259" key="9">
    <source>
        <dbReference type="Pfam" id="PF02838"/>
    </source>
</evidence>
<dbReference type="InterPro" id="IPR015883">
    <property type="entry name" value="Glyco_hydro_20_cat"/>
</dbReference>
<dbReference type="OrthoDB" id="9763537at2"/>
<comment type="caution">
    <text evidence="10">The sequence shown here is derived from an EMBL/GenBank/DDBJ whole genome shotgun (WGS) entry which is preliminary data.</text>
</comment>
<comment type="catalytic activity">
    <reaction evidence="1">
        <text>Hydrolysis of terminal non-reducing N-acetyl-D-hexosamine residues in N-acetyl-beta-D-hexosaminides.</text>
        <dbReference type="EC" id="3.2.1.52"/>
    </reaction>
</comment>
<dbReference type="Gene3D" id="3.20.20.80">
    <property type="entry name" value="Glycosidases"/>
    <property type="match status" value="1"/>
</dbReference>
<dbReference type="InterPro" id="IPR025705">
    <property type="entry name" value="Beta_hexosaminidase_sua/sub"/>
</dbReference>
<proteinExistence type="inferred from homology"/>
<dbReference type="GO" id="GO:0016020">
    <property type="term" value="C:membrane"/>
    <property type="evidence" value="ECO:0007669"/>
    <property type="project" value="TreeGrafter"/>
</dbReference>
<sequence>MQGFPLPVGKPEGRSRKPDAGPARSPEASVLIPLPRQLLERTGHFTLTPDTALRLTPGTEPVADLLRATLAPATGLPLPASADGRISLVIDPALAGLGPEGYGLTVGSEAVLLRAATAAGLRHGVQTLRQLLPPAALGARPARGIAWRLPRVEITDRPRFSWRGALLDVARHFQPVAFVRRFVDLLALHKLNVLHLHLTDDQGWRMPVPAHPALTEVGGWRAESMVGRAGSGRFDGVPHGGHYTRRELTELVAYAAERGVTVVPEIELPGHTRALLAAYPHLGNDPGRRLPVWTEWGVCPNVLGPHDAALDVCRDVLAEVMDVFPAEHVHIGGDECPTTEWETSPAALARVRAEGLPGPAALRGWFLRDMARFLLDHGRTPVSWDEGEDGALPPEAVTMAWRSGAQTARAAARGHRVVATPWDRTYLDYPRSADPREPMGQDGVVPLEAIAGWDPAPAEAPHADAVLGTQAQLWTEFAPTPADVEYLAFPRLAALAEAAWSPAGAAPAHGARSLTTRLVRHGARLDALGVHHRAPRRPPAHQDNAPLT</sequence>
<evidence type="ECO:0000256" key="6">
    <source>
        <dbReference type="PIRSR" id="PIRSR625705-1"/>
    </source>
</evidence>
<dbReference type="GO" id="GO:0004563">
    <property type="term" value="F:beta-N-acetylhexosaminidase activity"/>
    <property type="evidence" value="ECO:0007669"/>
    <property type="project" value="UniProtKB-EC"/>
</dbReference>
<accession>A0A5N6AE34</accession>
<dbReference type="PANTHER" id="PTHR22600:SF57">
    <property type="entry name" value="BETA-N-ACETYLHEXOSAMINIDASE"/>
    <property type="match status" value="1"/>
</dbReference>
<evidence type="ECO:0000256" key="3">
    <source>
        <dbReference type="ARBA" id="ARBA00012663"/>
    </source>
</evidence>
<evidence type="ECO:0000259" key="8">
    <source>
        <dbReference type="Pfam" id="PF00728"/>
    </source>
</evidence>
<dbReference type="Pfam" id="PF00728">
    <property type="entry name" value="Glyco_hydro_20"/>
    <property type="match status" value="1"/>
</dbReference>
<evidence type="ECO:0000256" key="5">
    <source>
        <dbReference type="ARBA" id="ARBA00023295"/>
    </source>
</evidence>
<evidence type="ECO:0000256" key="4">
    <source>
        <dbReference type="ARBA" id="ARBA00022801"/>
    </source>
</evidence>
<dbReference type="GO" id="GO:0030203">
    <property type="term" value="P:glycosaminoglycan metabolic process"/>
    <property type="evidence" value="ECO:0007669"/>
    <property type="project" value="TreeGrafter"/>
</dbReference>
<evidence type="ECO:0000256" key="2">
    <source>
        <dbReference type="ARBA" id="ARBA00006285"/>
    </source>
</evidence>
<comment type="similarity">
    <text evidence="2">Belongs to the glycosyl hydrolase 20 family.</text>
</comment>
<feature type="region of interest" description="Disordered" evidence="7">
    <location>
        <begin position="528"/>
        <end position="548"/>
    </location>
</feature>
<evidence type="ECO:0000313" key="11">
    <source>
        <dbReference type="Proteomes" id="UP000314251"/>
    </source>
</evidence>
<dbReference type="InterPro" id="IPR029018">
    <property type="entry name" value="Hex-like_dom2"/>
</dbReference>
<feature type="domain" description="Beta-hexosaminidase bacterial type N-terminal" evidence="9">
    <location>
        <begin position="31"/>
        <end position="156"/>
    </location>
</feature>
<evidence type="ECO:0000313" key="10">
    <source>
        <dbReference type="EMBL" id="KAB8165768.1"/>
    </source>
</evidence>
<dbReference type="InterPro" id="IPR015882">
    <property type="entry name" value="HEX_bac_N"/>
</dbReference>
<dbReference type="EC" id="3.2.1.52" evidence="3"/>
<dbReference type="PANTHER" id="PTHR22600">
    <property type="entry name" value="BETA-HEXOSAMINIDASE"/>
    <property type="match status" value="1"/>
</dbReference>
<dbReference type="InterPro" id="IPR017853">
    <property type="entry name" value="GH"/>
</dbReference>
<reference evidence="10" key="1">
    <citation type="submission" date="2019-10" db="EMBL/GenBank/DDBJ databases">
        <title>Nonomuraea sp. nov., isolated from Phyllanthus amarus.</title>
        <authorList>
            <person name="Klykleung N."/>
            <person name="Tanasupawat S."/>
        </authorList>
    </citation>
    <scope>NUCLEOTIDE SEQUENCE [LARGE SCALE GENOMIC DNA]</scope>
    <source>
        <strain evidence="10">3MP-10</strain>
    </source>
</reference>
<dbReference type="EMBL" id="VDLY02000007">
    <property type="protein sequence ID" value="KAB8165768.1"/>
    <property type="molecule type" value="Genomic_DNA"/>
</dbReference>
<dbReference type="SUPFAM" id="SSF55545">
    <property type="entry name" value="beta-N-acetylhexosaminidase-like domain"/>
    <property type="match status" value="1"/>
</dbReference>
<name>A0A5N6AE34_9ACTN</name>
<dbReference type="SUPFAM" id="SSF51445">
    <property type="entry name" value="(Trans)glycosidases"/>
    <property type="match status" value="1"/>
</dbReference>
<keyword evidence="11" id="KW-1185">Reference proteome</keyword>
<organism evidence="10 11">
    <name type="scientific">Streptomyces mimosae</name>
    <dbReference type="NCBI Taxonomy" id="2586635"/>
    <lineage>
        <taxon>Bacteria</taxon>
        <taxon>Bacillati</taxon>
        <taxon>Actinomycetota</taxon>
        <taxon>Actinomycetes</taxon>
        <taxon>Kitasatosporales</taxon>
        <taxon>Streptomycetaceae</taxon>
        <taxon>Streptomyces</taxon>
    </lineage>
</organism>
<feature type="active site" description="Proton donor" evidence="6">
    <location>
        <position position="335"/>
    </location>
</feature>
<protein>
    <recommendedName>
        <fullName evidence="3">beta-N-acetylhexosaminidase</fullName>
        <ecNumber evidence="3">3.2.1.52</ecNumber>
    </recommendedName>
</protein>